<dbReference type="GO" id="GO:0008777">
    <property type="term" value="F:acetylornithine deacetylase activity"/>
    <property type="evidence" value="ECO:0007669"/>
    <property type="project" value="TreeGrafter"/>
</dbReference>
<keyword evidence="2" id="KW-0378">Hydrolase</keyword>
<evidence type="ECO:0000256" key="3">
    <source>
        <dbReference type="SAM" id="SignalP"/>
    </source>
</evidence>
<dbReference type="Proteomes" id="UP000005096">
    <property type="component" value="Chromosome"/>
</dbReference>
<dbReference type="AlphaFoldDB" id="E3CZU5"/>
<dbReference type="PANTHER" id="PTHR43808:SF31">
    <property type="entry name" value="N-ACETYL-L-CITRULLINE DEACETYLASE"/>
    <property type="match status" value="1"/>
</dbReference>
<accession>E3CZU5</accession>
<feature type="signal peptide" evidence="3">
    <location>
        <begin position="1"/>
        <end position="22"/>
    </location>
</feature>
<dbReference type="RefSeq" id="WP_006301972.1">
    <property type="nucleotide sequence ID" value="NZ_CM001022.1"/>
</dbReference>
<name>E3CZU5_9BACT</name>
<evidence type="ECO:0000256" key="2">
    <source>
        <dbReference type="ARBA" id="ARBA00022801"/>
    </source>
</evidence>
<keyword evidence="1" id="KW-0479">Metal-binding</keyword>
<dbReference type="InterPro" id="IPR050072">
    <property type="entry name" value="Peptidase_M20A"/>
</dbReference>
<dbReference type="HOGENOM" id="CLU_031786_2_0_0"/>
<dbReference type="SUPFAM" id="SSF55031">
    <property type="entry name" value="Bacterial exopeptidase dimerisation domain"/>
    <property type="match status" value="1"/>
</dbReference>
<dbReference type="OrthoDB" id="9761532at2"/>
<dbReference type="PaxDb" id="584708-Apau_2320"/>
<evidence type="ECO:0000256" key="1">
    <source>
        <dbReference type="ARBA" id="ARBA00022723"/>
    </source>
</evidence>
<dbReference type="Gene3D" id="3.30.70.360">
    <property type="match status" value="2"/>
</dbReference>
<dbReference type="GO" id="GO:0046872">
    <property type="term" value="F:metal ion binding"/>
    <property type="evidence" value="ECO:0007669"/>
    <property type="project" value="UniProtKB-KW"/>
</dbReference>
<dbReference type="STRING" id="584708.Apau_2320"/>
<dbReference type="InterPro" id="IPR036264">
    <property type="entry name" value="Bact_exopeptidase_dim_dom"/>
</dbReference>
<evidence type="ECO:0000313" key="4">
    <source>
        <dbReference type="EMBL" id="EFQ24727.1"/>
    </source>
</evidence>
<dbReference type="EMBL" id="CM001022">
    <property type="protein sequence ID" value="EFQ24727.1"/>
    <property type="molecule type" value="Genomic_DNA"/>
</dbReference>
<dbReference type="GO" id="GO:0006526">
    <property type="term" value="P:L-arginine biosynthetic process"/>
    <property type="evidence" value="ECO:0007669"/>
    <property type="project" value="TreeGrafter"/>
</dbReference>
<dbReference type="Gene3D" id="3.40.630.10">
    <property type="entry name" value="Zn peptidases"/>
    <property type="match status" value="1"/>
</dbReference>
<organism evidence="4 5">
    <name type="scientific">Aminomonas paucivorans DSM 12260</name>
    <dbReference type="NCBI Taxonomy" id="584708"/>
    <lineage>
        <taxon>Bacteria</taxon>
        <taxon>Thermotogati</taxon>
        <taxon>Synergistota</taxon>
        <taxon>Synergistia</taxon>
        <taxon>Synergistales</taxon>
        <taxon>Synergistaceae</taxon>
        <taxon>Aminomonas</taxon>
    </lineage>
</organism>
<dbReference type="PANTHER" id="PTHR43808">
    <property type="entry name" value="ACETYLORNITHINE DEACETYLASE"/>
    <property type="match status" value="1"/>
</dbReference>
<dbReference type="Pfam" id="PF01546">
    <property type="entry name" value="Peptidase_M20"/>
    <property type="match status" value="1"/>
</dbReference>
<dbReference type="InterPro" id="IPR002933">
    <property type="entry name" value="Peptidase_M20"/>
</dbReference>
<sequence>MWWQTGLLATGLFLAGAGTAAARTWEEELDGLVAARRDEEVRAIQEVLRIPSYNHGSPTTPAPGVVRVLDALLARAEGMGMRTRRHPEARYGIVEIGPEDAREMVMVLGHLDTVPEGNPALWTLAGPFEGKVVDGRIVGRGATDDKGPCVASLYAMKALQEAKLPLKRRIRLFLGTSEDGAGLDGLSWSCVAAYAELCRRGEEEWPTLGFSPDTGSFTVTYIEKTGVNVLGDLPLRSPASVRLAALQGGSAPNAVSDLCTFVLETTDEAGAEALRAALEAAAAGQPWRDAAKVRREGTTVRGEVIGVAAHSGQAWKGRSANVRALFLLAQAAPGEDWAQGAAKLVELLGVDRADGEALGIRQGDPEKDDNVTVNLGLLELKVREGEPRLTFHVNIRYPGAGADLKVPTLRHFTGGQIREKVATAFRAAGFQVGEGKEIALTGGGEPYTVPWDSEIVVRLRKAYRDAAGEDREPEIVFGGTYASAWRNEPVDDRGTLFGYRMAAWGMEGGAGEHEPDESLTLEGMERSTRILARALAGLGGATN</sequence>
<dbReference type="SUPFAM" id="SSF53187">
    <property type="entry name" value="Zn-dependent exopeptidases"/>
    <property type="match status" value="1"/>
</dbReference>
<gene>
    <name evidence="4" type="ORF">Apau_2320</name>
</gene>
<dbReference type="eggNOG" id="COG0624">
    <property type="taxonomic scope" value="Bacteria"/>
</dbReference>
<protein>
    <submittedName>
        <fullName evidence="4">Dipeptidase</fullName>
    </submittedName>
</protein>
<keyword evidence="3" id="KW-0732">Signal</keyword>
<proteinExistence type="predicted"/>
<reference evidence="4 5" key="1">
    <citation type="journal article" date="2010" name="Stand. Genomic Sci.">
        <title>Non-contiguous finished genome sequence of Aminomonas paucivorans type strain (GLU-3).</title>
        <authorList>
            <person name="Pitluck S."/>
            <person name="Yasawong M."/>
            <person name="Held B."/>
            <person name="Lapidus A."/>
            <person name="Nolan M."/>
            <person name="Copeland A."/>
            <person name="Lucas S."/>
            <person name="Del Rio T.G."/>
            <person name="Tice H."/>
            <person name="Cheng J.F."/>
            <person name="Chertkov O."/>
            <person name="Goodwin L."/>
            <person name="Tapia R."/>
            <person name="Han C."/>
            <person name="Liolios K."/>
            <person name="Ivanova N."/>
            <person name="Mavromatis K."/>
            <person name="Ovchinnikova G."/>
            <person name="Pati A."/>
            <person name="Chen A."/>
            <person name="Palaniappan K."/>
            <person name="Land M."/>
            <person name="Hauser L."/>
            <person name="Chang Y.J."/>
            <person name="Jeffries C.D."/>
            <person name="Pukall R."/>
            <person name="Spring S."/>
            <person name="Rohde M."/>
            <person name="Sikorski J."/>
            <person name="Goker M."/>
            <person name="Woyke T."/>
            <person name="Bristow J."/>
            <person name="Eisen J.A."/>
            <person name="Markowitz V."/>
            <person name="Hugenholtz P."/>
            <person name="Kyrpides N.C."/>
            <person name="Klenk H.P."/>
        </authorList>
    </citation>
    <scope>NUCLEOTIDE SEQUENCE [LARGE SCALE GENOMIC DNA]</scope>
    <source>
        <strain evidence="4 5">DSM 12260</strain>
    </source>
</reference>
<feature type="chain" id="PRO_5003167967" evidence="3">
    <location>
        <begin position="23"/>
        <end position="543"/>
    </location>
</feature>
<evidence type="ECO:0000313" key="5">
    <source>
        <dbReference type="Proteomes" id="UP000005096"/>
    </source>
</evidence>
<keyword evidence="5" id="KW-1185">Reference proteome</keyword>